<accession>A0A5B0N1R9</accession>
<sequence length="103" mass="12146">MTSKSLNVFMQMAVNFDILEKDVKKQDTRKAPGKKEKMKKTNNLFVRGFYKLQEEIESDPQLSQFKLHMKTDHIIEGDSDQESDTDKNNQEPQNENQEMTYEL</sequence>
<feature type="region of interest" description="Disordered" evidence="1">
    <location>
        <begin position="71"/>
        <end position="103"/>
    </location>
</feature>
<dbReference type="AlphaFoldDB" id="A0A5B0N1R9"/>
<evidence type="ECO:0000256" key="1">
    <source>
        <dbReference type="SAM" id="MobiDB-lite"/>
    </source>
</evidence>
<comment type="caution">
    <text evidence="2">The sequence shown here is derived from an EMBL/GenBank/DDBJ whole genome shotgun (WGS) entry which is preliminary data.</text>
</comment>
<organism evidence="2 3">
    <name type="scientific">Puccinia graminis f. sp. tritici</name>
    <dbReference type="NCBI Taxonomy" id="56615"/>
    <lineage>
        <taxon>Eukaryota</taxon>
        <taxon>Fungi</taxon>
        <taxon>Dikarya</taxon>
        <taxon>Basidiomycota</taxon>
        <taxon>Pucciniomycotina</taxon>
        <taxon>Pucciniomycetes</taxon>
        <taxon>Pucciniales</taxon>
        <taxon>Pucciniaceae</taxon>
        <taxon>Puccinia</taxon>
    </lineage>
</organism>
<evidence type="ECO:0000313" key="3">
    <source>
        <dbReference type="Proteomes" id="UP000325313"/>
    </source>
</evidence>
<protein>
    <submittedName>
        <fullName evidence="2">Uncharacterized protein</fullName>
    </submittedName>
</protein>
<feature type="compositionally biased region" description="Low complexity" evidence="1">
    <location>
        <begin position="90"/>
        <end position="103"/>
    </location>
</feature>
<evidence type="ECO:0000313" key="2">
    <source>
        <dbReference type="EMBL" id="KAA1082098.1"/>
    </source>
</evidence>
<proteinExistence type="predicted"/>
<name>A0A5B0N1R9_PUCGR</name>
<reference evidence="2 3" key="1">
    <citation type="submission" date="2019-05" db="EMBL/GenBank/DDBJ databases">
        <title>Emergence of the Ug99 lineage of the wheat stem rust pathogen through somatic hybridization.</title>
        <authorList>
            <person name="Li F."/>
            <person name="Upadhyaya N.M."/>
            <person name="Sperschneider J."/>
            <person name="Matny O."/>
            <person name="Nguyen-Phuc H."/>
            <person name="Mago R."/>
            <person name="Raley C."/>
            <person name="Miller M.E."/>
            <person name="Silverstein K.A.T."/>
            <person name="Henningsen E."/>
            <person name="Hirsch C.D."/>
            <person name="Visser B."/>
            <person name="Pretorius Z.A."/>
            <person name="Steffenson B.J."/>
            <person name="Schwessinger B."/>
            <person name="Dodds P.N."/>
            <person name="Figueroa M."/>
        </authorList>
    </citation>
    <scope>NUCLEOTIDE SEQUENCE [LARGE SCALE GENOMIC DNA]</scope>
    <source>
        <strain evidence="2 3">Ug99</strain>
    </source>
</reference>
<dbReference type="EMBL" id="VDEP01000439">
    <property type="protein sequence ID" value="KAA1082098.1"/>
    <property type="molecule type" value="Genomic_DNA"/>
</dbReference>
<dbReference type="Proteomes" id="UP000325313">
    <property type="component" value="Unassembled WGS sequence"/>
</dbReference>
<gene>
    <name evidence="2" type="ORF">PGTUg99_018635</name>
</gene>